<sequence length="284" mass="32557">MLNLRELYEGFWTVEQQWFQQHQPQSSLAVLEQQSNSIAPGTNTAVVENTSAQEPMTEDCSFHYGEWAFLLAGLKPCLLIQLRTPDQTVLFFREVLAPFFRQHEVTLHQLQIDYSLITRPVRSPEMDLRGFILVWNKDMVSRHPQRDRLLRGIDMLCGSHSSYSLPSAPNESAARVIADRTALISEEDLAMMLDLPGRLPETESEIFKMVEVSYWHERPQDLETTQASVGNELGTGVQDHLTLLTAFAAQPDEIPNIRQHFTTYRDRVQELFGIRLRISVQSMA</sequence>
<evidence type="ECO:0000313" key="1">
    <source>
        <dbReference type="EMBL" id="KAF9578767.1"/>
    </source>
</evidence>
<proteinExistence type="predicted"/>
<keyword evidence="2" id="KW-1185">Reference proteome</keyword>
<gene>
    <name evidence="1" type="ORF">BGW38_005276</name>
</gene>
<dbReference type="OrthoDB" id="61900at2759"/>
<dbReference type="AlphaFoldDB" id="A0A9P6FNN2"/>
<comment type="caution">
    <text evidence="1">The sequence shown here is derived from an EMBL/GenBank/DDBJ whole genome shotgun (WGS) entry which is preliminary data.</text>
</comment>
<evidence type="ECO:0000313" key="2">
    <source>
        <dbReference type="Proteomes" id="UP000780801"/>
    </source>
</evidence>
<protein>
    <submittedName>
        <fullName evidence="1">Uncharacterized protein</fullName>
    </submittedName>
</protein>
<reference evidence="1" key="1">
    <citation type="journal article" date="2020" name="Fungal Divers.">
        <title>Resolving the Mortierellaceae phylogeny through synthesis of multi-gene phylogenetics and phylogenomics.</title>
        <authorList>
            <person name="Vandepol N."/>
            <person name="Liber J."/>
            <person name="Desiro A."/>
            <person name="Na H."/>
            <person name="Kennedy M."/>
            <person name="Barry K."/>
            <person name="Grigoriev I.V."/>
            <person name="Miller A.N."/>
            <person name="O'Donnell K."/>
            <person name="Stajich J.E."/>
            <person name="Bonito G."/>
        </authorList>
    </citation>
    <scope>NUCLEOTIDE SEQUENCE</scope>
    <source>
        <strain evidence="1">KOD1015</strain>
    </source>
</reference>
<name>A0A9P6FNN2_9FUNG</name>
<dbReference type="Proteomes" id="UP000780801">
    <property type="component" value="Unassembled WGS sequence"/>
</dbReference>
<accession>A0A9P6FNN2</accession>
<dbReference type="EMBL" id="JAABOA010003344">
    <property type="protein sequence ID" value="KAF9578767.1"/>
    <property type="molecule type" value="Genomic_DNA"/>
</dbReference>
<organism evidence="1 2">
    <name type="scientific">Lunasporangiospora selenospora</name>
    <dbReference type="NCBI Taxonomy" id="979761"/>
    <lineage>
        <taxon>Eukaryota</taxon>
        <taxon>Fungi</taxon>
        <taxon>Fungi incertae sedis</taxon>
        <taxon>Mucoromycota</taxon>
        <taxon>Mortierellomycotina</taxon>
        <taxon>Mortierellomycetes</taxon>
        <taxon>Mortierellales</taxon>
        <taxon>Mortierellaceae</taxon>
        <taxon>Lunasporangiospora</taxon>
    </lineage>
</organism>